<proteinExistence type="predicted"/>
<evidence type="ECO:0000313" key="1">
    <source>
        <dbReference type="EMBL" id="KAK1885020.1"/>
    </source>
</evidence>
<protein>
    <submittedName>
        <fullName evidence="1">Chitin synthase regulatory factor 3</fullName>
    </submittedName>
</protein>
<dbReference type="AlphaFoldDB" id="A0AAD9F438"/>
<name>A0AAD9F438_DISEL</name>
<keyword evidence="2" id="KW-1185">Reference proteome</keyword>
<organism evidence="1 2">
    <name type="scientific">Dissostichus eleginoides</name>
    <name type="common">Patagonian toothfish</name>
    <name type="synonym">Dissostichus amissus</name>
    <dbReference type="NCBI Taxonomy" id="100907"/>
    <lineage>
        <taxon>Eukaryota</taxon>
        <taxon>Metazoa</taxon>
        <taxon>Chordata</taxon>
        <taxon>Craniata</taxon>
        <taxon>Vertebrata</taxon>
        <taxon>Euteleostomi</taxon>
        <taxon>Actinopterygii</taxon>
        <taxon>Neopterygii</taxon>
        <taxon>Teleostei</taxon>
        <taxon>Neoteleostei</taxon>
        <taxon>Acanthomorphata</taxon>
        <taxon>Eupercaria</taxon>
        <taxon>Perciformes</taxon>
        <taxon>Notothenioidei</taxon>
        <taxon>Nototheniidae</taxon>
        <taxon>Dissostichus</taxon>
    </lineage>
</organism>
<sequence>MLAQRNGLPSGCKPVPLKDHPDLRDVDVSAEGCCSLSSSPSSGGCPWARLAGLDGCLSEPYCLWFQLLARAYWGEVELGLSSPTAACPGLGSEKPPERTVSALG</sequence>
<evidence type="ECO:0000313" key="2">
    <source>
        <dbReference type="Proteomes" id="UP001228049"/>
    </source>
</evidence>
<reference evidence="1" key="1">
    <citation type="submission" date="2023-04" db="EMBL/GenBank/DDBJ databases">
        <title>Chromosome-level genome of Chaenocephalus aceratus.</title>
        <authorList>
            <person name="Park H."/>
        </authorList>
    </citation>
    <scope>NUCLEOTIDE SEQUENCE</scope>
    <source>
        <strain evidence="1">DE</strain>
        <tissue evidence="1">Muscle</tissue>
    </source>
</reference>
<accession>A0AAD9F438</accession>
<gene>
    <name evidence="1" type="ORF">KUDE01_031216</name>
</gene>
<dbReference type="EMBL" id="JASDAP010000021">
    <property type="protein sequence ID" value="KAK1885020.1"/>
    <property type="molecule type" value="Genomic_DNA"/>
</dbReference>
<dbReference type="Proteomes" id="UP001228049">
    <property type="component" value="Unassembled WGS sequence"/>
</dbReference>
<comment type="caution">
    <text evidence="1">The sequence shown here is derived from an EMBL/GenBank/DDBJ whole genome shotgun (WGS) entry which is preliminary data.</text>
</comment>